<dbReference type="PANTHER" id="PTHR33099">
    <property type="entry name" value="FE2OG DIOXYGENASE DOMAIN-CONTAINING PROTEIN"/>
    <property type="match status" value="1"/>
</dbReference>
<keyword evidence="1" id="KW-0408">Iron</keyword>
<comment type="similarity">
    <text evidence="1">Belongs to the iron/ascorbate-dependent oxidoreductase family.</text>
</comment>
<name>A0A1L9S9X3_9EURO</name>
<evidence type="ECO:0000313" key="4">
    <source>
        <dbReference type="EMBL" id="OJJ43939.1"/>
    </source>
</evidence>
<dbReference type="OrthoDB" id="27483at2759"/>
<dbReference type="InterPro" id="IPR044862">
    <property type="entry name" value="Pro_4_hyd_alph_FE2OG_OXY"/>
</dbReference>
<feature type="region of interest" description="Disordered" evidence="2">
    <location>
        <begin position="30"/>
        <end position="51"/>
    </location>
</feature>
<gene>
    <name evidence="4" type="ORF">ASPZODRAFT_72321</name>
</gene>
<dbReference type="Gene3D" id="2.60.120.620">
    <property type="entry name" value="q2cbj1_9rhob like domain"/>
    <property type="match status" value="1"/>
</dbReference>
<keyword evidence="1" id="KW-0560">Oxidoreductase</keyword>
<evidence type="ECO:0000256" key="2">
    <source>
        <dbReference type="SAM" id="MobiDB-lite"/>
    </source>
</evidence>
<organism evidence="4 5">
    <name type="scientific">Penicilliopsis zonata CBS 506.65</name>
    <dbReference type="NCBI Taxonomy" id="1073090"/>
    <lineage>
        <taxon>Eukaryota</taxon>
        <taxon>Fungi</taxon>
        <taxon>Dikarya</taxon>
        <taxon>Ascomycota</taxon>
        <taxon>Pezizomycotina</taxon>
        <taxon>Eurotiomycetes</taxon>
        <taxon>Eurotiomycetidae</taxon>
        <taxon>Eurotiales</taxon>
        <taxon>Aspergillaceae</taxon>
        <taxon>Penicilliopsis</taxon>
    </lineage>
</organism>
<dbReference type="Proteomes" id="UP000184188">
    <property type="component" value="Unassembled WGS sequence"/>
</dbReference>
<dbReference type="GO" id="GO:0016491">
    <property type="term" value="F:oxidoreductase activity"/>
    <property type="evidence" value="ECO:0007669"/>
    <property type="project" value="UniProtKB-KW"/>
</dbReference>
<dbReference type="PANTHER" id="PTHR33099:SF7">
    <property type="entry name" value="MYND-TYPE DOMAIN-CONTAINING PROTEIN"/>
    <property type="match status" value="1"/>
</dbReference>
<reference evidence="5" key="1">
    <citation type="journal article" date="2017" name="Genome Biol.">
        <title>Comparative genomics reveals high biological diversity and specific adaptations in the industrially and medically important fungal genus Aspergillus.</title>
        <authorList>
            <person name="de Vries R.P."/>
            <person name="Riley R."/>
            <person name="Wiebenga A."/>
            <person name="Aguilar-Osorio G."/>
            <person name="Amillis S."/>
            <person name="Uchima C.A."/>
            <person name="Anderluh G."/>
            <person name="Asadollahi M."/>
            <person name="Askin M."/>
            <person name="Barry K."/>
            <person name="Battaglia E."/>
            <person name="Bayram O."/>
            <person name="Benocci T."/>
            <person name="Braus-Stromeyer S.A."/>
            <person name="Caldana C."/>
            <person name="Canovas D."/>
            <person name="Cerqueira G.C."/>
            <person name="Chen F."/>
            <person name="Chen W."/>
            <person name="Choi C."/>
            <person name="Clum A."/>
            <person name="Dos Santos R.A."/>
            <person name="Damasio A.R."/>
            <person name="Diallinas G."/>
            <person name="Emri T."/>
            <person name="Fekete E."/>
            <person name="Flipphi M."/>
            <person name="Freyberg S."/>
            <person name="Gallo A."/>
            <person name="Gournas C."/>
            <person name="Habgood R."/>
            <person name="Hainaut M."/>
            <person name="Harispe M.L."/>
            <person name="Henrissat B."/>
            <person name="Hilden K.S."/>
            <person name="Hope R."/>
            <person name="Hossain A."/>
            <person name="Karabika E."/>
            <person name="Karaffa L."/>
            <person name="Karanyi Z."/>
            <person name="Krasevec N."/>
            <person name="Kuo A."/>
            <person name="Kusch H."/>
            <person name="LaButti K."/>
            <person name="Lagendijk E.L."/>
            <person name="Lapidus A."/>
            <person name="Levasseur A."/>
            <person name="Lindquist E."/>
            <person name="Lipzen A."/>
            <person name="Logrieco A.F."/>
            <person name="MacCabe A."/>
            <person name="Maekelae M.R."/>
            <person name="Malavazi I."/>
            <person name="Melin P."/>
            <person name="Meyer V."/>
            <person name="Mielnichuk N."/>
            <person name="Miskei M."/>
            <person name="Molnar A.P."/>
            <person name="Mule G."/>
            <person name="Ngan C.Y."/>
            <person name="Orejas M."/>
            <person name="Orosz E."/>
            <person name="Ouedraogo J.P."/>
            <person name="Overkamp K.M."/>
            <person name="Park H.-S."/>
            <person name="Perrone G."/>
            <person name="Piumi F."/>
            <person name="Punt P.J."/>
            <person name="Ram A.F."/>
            <person name="Ramon A."/>
            <person name="Rauscher S."/>
            <person name="Record E."/>
            <person name="Riano-Pachon D.M."/>
            <person name="Robert V."/>
            <person name="Roehrig J."/>
            <person name="Ruller R."/>
            <person name="Salamov A."/>
            <person name="Salih N.S."/>
            <person name="Samson R.A."/>
            <person name="Sandor E."/>
            <person name="Sanguinetti M."/>
            <person name="Schuetze T."/>
            <person name="Sepcic K."/>
            <person name="Shelest E."/>
            <person name="Sherlock G."/>
            <person name="Sophianopoulou V."/>
            <person name="Squina F.M."/>
            <person name="Sun H."/>
            <person name="Susca A."/>
            <person name="Todd R.B."/>
            <person name="Tsang A."/>
            <person name="Unkles S.E."/>
            <person name="van de Wiele N."/>
            <person name="van Rossen-Uffink D."/>
            <person name="Oliveira J.V."/>
            <person name="Vesth T.C."/>
            <person name="Visser J."/>
            <person name="Yu J.-H."/>
            <person name="Zhou M."/>
            <person name="Andersen M.R."/>
            <person name="Archer D.B."/>
            <person name="Baker S.E."/>
            <person name="Benoit I."/>
            <person name="Brakhage A.A."/>
            <person name="Braus G.H."/>
            <person name="Fischer R."/>
            <person name="Frisvad J.C."/>
            <person name="Goldman G.H."/>
            <person name="Houbraken J."/>
            <person name="Oakley B."/>
            <person name="Pocsi I."/>
            <person name="Scazzocchio C."/>
            <person name="Seiboth B."/>
            <person name="vanKuyk P.A."/>
            <person name="Wortman J."/>
            <person name="Dyer P.S."/>
            <person name="Grigoriev I.V."/>
        </authorList>
    </citation>
    <scope>NUCLEOTIDE SEQUENCE [LARGE SCALE GENOMIC DNA]</scope>
    <source>
        <strain evidence="5">CBS 506.65</strain>
    </source>
</reference>
<evidence type="ECO:0000259" key="3">
    <source>
        <dbReference type="PROSITE" id="PS51471"/>
    </source>
</evidence>
<keyword evidence="5" id="KW-1185">Reference proteome</keyword>
<feature type="compositionally biased region" description="Basic and acidic residues" evidence="2">
    <location>
        <begin position="41"/>
        <end position="50"/>
    </location>
</feature>
<dbReference type="EMBL" id="KV878349">
    <property type="protein sequence ID" value="OJJ43939.1"/>
    <property type="molecule type" value="Genomic_DNA"/>
</dbReference>
<dbReference type="RefSeq" id="XP_022578449.1">
    <property type="nucleotide sequence ID" value="XM_022729823.1"/>
</dbReference>
<proteinExistence type="inferred from homology"/>
<dbReference type="GeneID" id="34616287"/>
<dbReference type="VEuPathDB" id="FungiDB:ASPZODRAFT_72321"/>
<dbReference type="InterPro" id="IPR005123">
    <property type="entry name" value="Oxoglu/Fe-dep_dioxygenase_dom"/>
</dbReference>
<protein>
    <recommendedName>
        <fullName evidence="3">Fe2OG dioxygenase domain-containing protein</fullName>
    </recommendedName>
</protein>
<feature type="domain" description="Fe2OG dioxygenase" evidence="3">
    <location>
        <begin position="159"/>
        <end position="255"/>
    </location>
</feature>
<dbReference type="AlphaFoldDB" id="A0A1L9S9X3"/>
<accession>A0A1L9S9X3</accession>
<dbReference type="STRING" id="1073090.A0A1L9S9X3"/>
<keyword evidence="1" id="KW-0479">Metal-binding</keyword>
<dbReference type="GO" id="GO:0046872">
    <property type="term" value="F:metal ion binding"/>
    <property type="evidence" value="ECO:0007669"/>
    <property type="project" value="UniProtKB-KW"/>
</dbReference>
<evidence type="ECO:0000313" key="5">
    <source>
        <dbReference type="Proteomes" id="UP000184188"/>
    </source>
</evidence>
<dbReference type="Pfam" id="PF13640">
    <property type="entry name" value="2OG-FeII_Oxy_3"/>
    <property type="match status" value="1"/>
</dbReference>
<sequence length="447" mass="49509">MLTPPEEFVGKCRKLRNRIEDERKSSSFTCGGTITIQGHGGEQKEAEETSLHSSPSLNLFWKTAGKTSAEKLTLPITGTGDSTAARLQQLVQDCSPATFGVGSKDILDPDYRRAGKLDADSFASTFHPADFGILESIQQVLLPSISSDLENRLPFRKLTADLYKMNVYSGPAGLFRRHVDTPRSSKQIGSLVVCLPSEFSGGQLIVRHHGKTVSFDWSSSSGSTIQWAAFYSDCEHEIEQISTGHRITLTYNLVVSEPGYCDLPSPVVDPKSLPLYAMLKDMVAKPGALDKGGVLGVFCSHAYAHSSTTAEHSLPQILKGSDLVLYSVFKSLGLQVNVLPVREADGFYHTENPQMDIGGRTHPKRDKYAIDEYEDSLGYATKRYWPFYRLPGVFWLTEPKQEEMAFSYLAYGNESSVETMYSCAAIFAVIPPLEKRHGEKWKLLVQE</sequence>
<dbReference type="PROSITE" id="PS51471">
    <property type="entry name" value="FE2OG_OXY"/>
    <property type="match status" value="1"/>
</dbReference>
<evidence type="ECO:0000256" key="1">
    <source>
        <dbReference type="RuleBase" id="RU003682"/>
    </source>
</evidence>